<sequence>MIRFPAEWEPQSAVVIAWPHSSGDFTNLSAVEDSYHFIATTISRFQPLIIVCKNGEHQAHIQSLLNHGERIHFVQANYNDIWVRDTVFLSLEWQHPKAKLQLVNFRFNGWGNKYPHDADNALNLALFAHPIFKGHPTATVDLVLEGGSVESDGQGTVMTTKNCLFNPNRNPGLSEQAITGQLTRYLGAKRILWVEQSNLAGDDTDAHIDTLARFCDANTIAYTSCDDREDAHYQSLKNMEAQLKSLRTAAGEPYKLVALPMPKPIMDENGQRLPANYANFLIINEAVMVPVYDDPMDKVAIERLTACFPDRQIIPTPCRPLVHQYGSLHCASMQVPAFVTLNL</sequence>
<evidence type="ECO:0000256" key="1">
    <source>
        <dbReference type="ARBA" id="ARBA00022801"/>
    </source>
</evidence>
<accession>A0ABY7GNW9</accession>
<protein>
    <submittedName>
        <fullName evidence="2">Agmatine deiminase family protein</fullName>
    </submittedName>
</protein>
<keyword evidence="1" id="KW-0378">Hydrolase</keyword>
<organism evidence="2 3">
    <name type="scientific">Methylomonas rapida</name>
    <dbReference type="NCBI Taxonomy" id="2963939"/>
    <lineage>
        <taxon>Bacteria</taxon>
        <taxon>Pseudomonadati</taxon>
        <taxon>Pseudomonadota</taxon>
        <taxon>Gammaproteobacteria</taxon>
        <taxon>Methylococcales</taxon>
        <taxon>Methylococcaceae</taxon>
        <taxon>Methylomonas</taxon>
    </lineage>
</organism>
<dbReference type="Pfam" id="PF04371">
    <property type="entry name" value="PAD_porph"/>
    <property type="match status" value="1"/>
</dbReference>
<dbReference type="PANTHER" id="PTHR31377">
    <property type="entry name" value="AGMATINE DEIMINASE-RELATED"/>
    <property type="match status" value="1"/>
</dbReference>
<keyword evidence="3" id="KW-1185">Reference proteome</keyword>
<dbReference type="Proteomes" id="UP001162780">
    <property type="component" value="Chromosome"/>
</dbReference>
<name>A0ABY7GNW9_9GAMM</name>
<dbReference type="EMBL" id="CP113517">
    <property type="protein sequence ID" value="WAR46190.1"/>
    <property type="molecule type" value="Genomic_DNA"/>
</dbReference>
<dbReference type="Gene3D" id="3.75.10.10">
    <property type="entry name" value="L-arginine/glycine Amidinotransferase, Chain A"/>
    <property type="match status" value="1"/>
</dbReference>
<evidence type="ECO:0000313" key="3">
    <source>
        <dbReference type="Proteomes" id="UP001162780"/>
    </source>
</evidence>
<dbReference type="InterPro" id="IPR007466">
    <property type="entry name" value="Peptidyl-Arg-deiminase_porph"/>
</dbReference>
<gene>
    <name evidence="2" type="ORF">NM686_006635</name>
</gene>
<dbReference type="SUPFAM" id="SSF55909">
    <property type="entry name" value="Pentein"/>
    <property type="match status" value="1"/>
</dbReference>
<proteinExistence type="predicted"/>
<evidence type="ECO:0000313" key="2">
    <source>
        <dbReference type="EMBL" id="WAR46190.1"/>
    </source>
</evidence>
<reference evidence="2" key="1">
    <citation type="submission" date="2022-11" db="EMBL/GenBank/DDBJ databases">
        <title>Methylomonas rapida sp. nov., Carotenoid-Producing Obligate Methanotrophs with High Growth Characteristics and Biotechnological Potential.</title>
        <authorList>
            <person name="Tikhonova E.N."/>
            <person name="Suleimanov R.Z."/>
            <person name="Miroshnikov K."/>
            <person name="Oshkin I.Y."/>
            <person name="Belova S.E."/>
            <person name="Danilova O.V."/>
            <person name="Ashikhmin A."/>
            <person name="Konopkin A."/>
            <person name="But S.Y."/>
            <person name="Khmelenina V.N."/>
            <person name="Kuznetsov N."/>
            <person name="Pimenov N.V."/>
            <person name="Dedysh S.N."/>
        </authorList>
    </citation>
    <scope>NUCLEOTIDE SEQUENCE</scope>
    <source>
        <strain evidence="2">MP1</strain>
    </source>
</reference>
<dbReference type="RefSeq" id="WP_255187095.1">
    <property type="nucleotide sequence ID" value="NZ_CP113517.1"/>
</dbReference>
<dbReference type="PANTHER" id="PTHR31377:SF0">
    <property type="entry name" value="AGMATINE DEIMINASE-RELATED"/>
    <property type="match status" value="1"/>
</dbReference>